<dbReference type="Pfam" id="PF00535">
    <property type="entry name" value="Glycos_transf_2"/>
    <property type="match status" value="1"/>
</dbReference>
<dbReference type="SUPFAM" id="SSF53448">
    <property type="entry name" value="Nucleotide-diphospho-sugar transferases"/>
    <property type="match status" value="1"/>
</dbReference>
<dbReference type="InterPro" id="IPR001173">
    <property type="entry name" value="Glyco_trans_2-like"/>
</dbReference>
<dbReference type="EMBL" id="CP034158">
    <property type="protein sequence ID" value="AZI68216.1"/>
    <property type="molecule type" value="Genomic_DNA"/>
</dbReference>
<keyword evidence="3" id="KW-1185">Reference proteome</keyword>
<dbReference type="Gene3D" id="3.90.550.10">
    <property type="entry name" value="Spore Coat Polysaccharide Biosynthesis Protein SpsA, Chain A"/>
    <property type="match status" value="1"/>
</dbReference>
<proteinExistence type="predicted"/>
<evidence type="ECO:0000259" key="1">
    <source>
        <dbReference type="Pfam" id="PF00535"/>
    </source>
</evidence>
<dbReference type="InterPro" id="IPR029044">
    <property type="entry name" value="Nucleotide-diphossugar_trans"/>
</dbReference>
<dbReference type="PANTHER" id="PTHR43179:SF7">
    <property type="entry name" value="RHAMNOSYLTRANSFERASE WBBL"/>
    <property type="match status" value="1"/>
</dbReference>
<evidence type="ECO:0000313" key="2">
    <source>
        <dbReference type="EMBL" id="AZI68216.1"/>
    </source>
</evidence>
<sequence>MDMRVLVVIVTYNAMRHDWIKKCLQSIEQSSIIPDVFIIDNNSTDETRSYIKAQSRHYILHESDQNLGFGKANNLGLEYALKYNCDYVFLINQDVYLERNTIETLLQLDYESYGIISPLQCDGQGSKIDEDFLEFLGPGRCKDFLSDGILGNFKDKIYPCDGLVDYLEQNENIDVVQYPSVRNYGTKEGYVFKPAPEVISGTEAFYNKWIVENKISWIIWDKVYRRAVFEDLRFQQMHFEDNYLVAELLTKIKNLAIVDYGLYFYYKREGSITNSPHTFVKERDLQKVNLKIYNQLKCLKNVDAAKVKMQEIVLNCCLSLYRSYHQEFLVFSKNDINVWFLLWSGIKPKQKLKLLLFKIFGPQLFEDSFGTVSVDRMPTMLELEYFGERQ</sequence>
<name>A0ABM7CB19_9FLAO</name>
<accession>A0ABM7CB19</accession>
<organism evidence="2 3">
    <name type="scientific">Kaistella daneshvariae</name>
    <dbReference type="NCBI Taxonomy" id="2487074"/>
    <lineage>
        <taxon>Bacteria</taxon>
        <taxon>Pseudomonadati</taxon>
        <taxon>Bacteroidota</taxon>
        <taxon>Flavobacteriia</taxon>
        <taxon>Flavobacteriales</taxon>
        <taxon>Weeksellaceae</taxon>
        <taxon>Chryseobacterium group</taxon>
        <taxon>Kaistella</taxon>
    </lineage>
</organism>
<evidence type="ECO:0000313" key="3">
    <source>
        <dbReference type="Proteomes" id="UP000274483"/>
    </source>
</evidence>
<dbReference type="Proteomes" id="UP000274483">
    <property type="component" value="Chromosome"/>
</dbReference>
<gene>
    <name evidence="2" type="ORF">EIB71_11285</name>
</gene>
<dbReference type="PANTHER" id="PTHR43179">
    <property type="entry name" value="RHAMNOSYLTRANSFERASE WBBL"/>
    <property type="match status" value="1"/>
</dbReference>
<protein>
    <submittedName>
        <fullName evidence="2">Glycosyltransferase</fullName>
    </submittedName>
</protein>
<reference evidence="2 3" key="1">
    <citation type="submission" date="2018-11" db="EMBL/GenBank/DDBJ databases">
        <title>Proposal to divide the Flavobacteriaceae and reorganize its genera based on Amino Acid Identity values calculated from whole genome sequences.</title>
        <authorList>
            <person name="Nicholson A.C."/>
            <person name="Gulvik C.A."/>
            <person name="Whitney A.M."/>
            <person name="Humrighouse B.W."/>
            <person name="Bell M."/>
            <person name="Holmes B."/>
            <person name="Steigerwalt A.G."/>
            <person name="Villarma A."/>
            <person name="Sheth M."/>
            <person name="Batra D."/>
            <person name="Pryor J."/>
            <person name="Bernardet J.-F."/>
            <person name="Hugo C."/>
            <person name="Kampfer P."/>
            <person name="Newman J.D."/>
            <person name="McQuiston J.R."/>
        </authorList>
    </citation>
    <scope>NUCLEOTIDE SEQUENCE [LARGE SCALE GENOMIC DNA]</scope>
    <source>
        <strain evidence="2 3">H3001</strain>
    </source>
</reference>
<feature type="domain" description="Glycosyltransferase 2-like" evidence="1">
    <location>
        <begin position="7"/>
        <end position="108"/>
    </location>
</feature>